<dbReference type="GO" id="GO:0016020">
    <property type="term" value="C:membrane"/>
    <property type="evidence" value="ECO:0007669"/>
    <property type="project" value="InterPro"/>
</dbReference>
<dbReference type="AlphaFoldDB" id="A0A8K0K5C3"/>
<reference evidence="1" key="1">
    <citation type="submission" date="2013-04" db="EMBL/GenBank/DDBJ databases">
        <authorList>
            <person name="Qu J."/>
            <person name="Murali S.C."/>
            <person name="Bandaranaike D."/>
            <person name="Bellair M."/>
            <person name="Blankenburg K."/>
            <person name="Chao H."/>
            <person name="Dinh H."/>
            <person name="Doddapaneni H."/>
            <person name="Downs B."/>
            <person name="Dugan-Rocha S."/>
            <person name="Elkadiri S."/>
            <person name="Gnanaolivu R.D."/>
            <person name="Hernandez B."/>
            <person name="Javaid M."/>
            <person name="Jayaseelan J.C."/>
            <person name="Lee S."/>
            <person name="Li M."/>
            <person name="Ming W."/>
            <person name="Munidasa M."/>
            <person name="Muniz J."/>
            <person name="Nguyen L."/>
            <person name="Ongeri F."/>
            <person name="Osuji N."/>
            <person name="Pu L.-L."/>
            <person name="Puazo M."/>
            <person name="Qu C."/>
            <person name="Quiroz J."/>
            <person name="Raj R."/>
            <person name="Weissenberger G."/>
            <person name="Xin Y."/>
            <person name="Zou X."/>
            <person name="Han Y."/>
            <person name="Richards S."/>
            <person name="Worley K."/>
            <person name="Muzny D."/>
            <person name="Gibbs R."/>
        </authorList>
    </citation>
    <scope>NUCLEOTIDE SEQUENCE</scope>
    <source>
        <strain evidence="1">Sampled in the wild</strain>
    </source>
</reference>
<dbReference type="EMBL" id="KZ308274">
    <property type="protein sequence ID" value="KAG8226288.1"/>
    <property type="molecule type" value="Genomic_DNA"/>
</dbReference>
<dbReference type="OrthoDB" id="3256376at2759"/>
<comment type="caution">
    <text evidence="1">The sequence shown here is derived from an EMBL/GenBank/DDBJ whole genome shotgun (WGS) entry which is preliminary data.</text>
</comment>
<dbReference type="CDD" id="cd11304">
    <property type="entry name" value="Cadherin_repeat"/>
    <property type="match status" value="1"/>
</dbReference>
<proteinExistence type="predicted"/>
<gene>
    <name evidence="1" type="ORF">J437_LFUL002727</name>
</gene>
<name>A0A8K0K5C3_LADFU</name>
<evidence type="ECO:0000313" key="2">
    <source>
        <dbReference type="Proteomes" id="UP000792457"/>
    </source>
</evidence>
<dbReference type="InterPro" id="IPR015919">
    <property type="entry name" value="Cadherin-like_sf"/>
</dbReference>
<dbReference type="Proteomes" id="UP000792457">
    <property type="component" value="Unassembled WGS sequence"/>
</dbReference>
<keyword evidence="2" id="KW-1185">Reference proteome</keyword>
<accession>A0A8K0K5C3</accession>
<dbReference type="Gene3D" id="2.60.40.60">
    <property type="entry name" value="Cadherins"/>
    <property type="match status" value="1"/>
</dbReference>
<dbReference type="GO" id="GO:0005509">
    <property type="term" value="F:calcium ion binding"/>
    <property type="evidence" value="ECO:0007669"/>
    <property type="project" value="InterPro"/>
</dbReference>
<reference evidence="1" key="2">
    <citation type="submission" date="2017-10" db="EMBL/GenBank/DDBJ databases">
        <title>Ladona fulva Genome sequencing and assembly.</title>
        <authorList>
            <person name="Murali S."/>
            <person name="Richards S."/>
            <person name="Bandaranaike D."/>
            <person name="Bellair M."/>
            <person name="Blankenburg K."/>
            <person name="Chao H."/>
            <person name="Dinh H."/>
            <person name="Doddapaneni H."/>
            <person name="Dugan-Rocha S."/>
            <person name="Elkadiri S."/>
            <person name="Gnanaolivu R."/>
            <person name="Hernandez B."/>
            <person name="Skinner E."/>
            <person name="Javaid M."/>
            <person name="Lee S."/>
            <person name="Li M."/>
            <person name="Ming W."/>
            <person name="Munidasa M."/>
            <person name="Muniz J."/>
            <person name="Nguyen L."/>
            <person name="Hughes D."/>
            <person name="Osuji N."/>
            <person name="Pu L.-L."/>
            <person name="Puazo M."/>
            <person name="Qu C."/>
            <person name="Quiroz J."/>
            <person name="Raj R."/>
            <person name="Weissenberger G."/>
            <person name="Xin Y."/>
            <person name="Zou X."/>
            <person name="Han Y."/>
            <person name="Worley K."/>
            <person name="Muzny D."/>
            <person name="Gibbs R."/>
        </authorList>
    </citation>
    <scope>NUCLEOTIDE SEQUENCE</scope>
    <source>
        <strain evidence="1">Sampled in the wild</strain>
    </source>
</reference>
<dbReference type="SUPFAM" id="SSF49313">
    <property type="entry name" value="Cadherin-like"/>
    <property type="match status" value="1"/>
</dbReference>
<sequence>MVRVDLQRVNEVKEVAKLSLSQPDHSGPLRFSQLSDNTPPVMVLDRNWDIPDNESVGAVVTRVRAQDNEGDRLQFGIEKTLNSPRSDLPFNIDKDRGVVYINQSLEEYPALPLVQL</sequence>
<organism evidence="1 2">
    <name type="scientific">Ladona fulva</name>
    <name type="common">Scarce chaser dragonfly</name>
    <name type="synonym">Libellula fulva</name>
    <dbReference type="NCBI Taxonomy" id="123851"/>
    <lineage>
        <taxon>Eukaryota</taxon>
        <taxon>Metazoa</taxon>
        <taxon>Ecdysozoa</taxon>
        <taxon>Arthropoda</taxon>
        <taxon>Hexapoda</taxon>
        <taxon>Insecta</taxon>
        <taxon>Pterygota</taxon>
        <taxon>Palaeoptera</taxon>
        <taxon>Odonata</taxon>
        <taxon>Epiprocta</taxon>
        <taxon>Anisoptera</taxon>
        <taxon>Libelluloidea</taxon>
        <taxon>Libellulidae</taxon>
        <taxon>Ladona</taxon>
    </lineage>
</organism>
<evidence type="ECO:0000313" key="1">
    <source>
        <dbReference type="EMBL" id="KAG8226288.1"/>
    </source>
</evidence>
<protein>
    <submittedName>
        <fullName evidence="1">Uncharacterized protein</fullName>
    </submittedName>
</protein>